<dbReference type="Pfam" id="PF14223">
    <property type="entry name" value="Retrotran_gag_2"/>
    <property type="match status" value="1"/>
</dbReference>
<keyword evidence="2" id="KW-1185">Reference proteome</keyword>
<evidence type="ECO:0000313" key="1">
    <source>
        <dbReference type="EMBL" id="CCX11729.1"/>
    </source>
</evidence>
<reference evidence="1 2" key="1">
    <citation type="journal article" date="2013" name="PLoS Genet.">
        <title>The genome and development-dependent transcriptomes of Pyronema confluens: a window into fungal evolution.</title>
        <authorList>
            <person name="Traeger S."/>
            <person name="Altegoer F."/>
            <person name="Freitag M."/>
            <person name="Gabaldon T."/>
            <person name="Kempken F."/>
            <person name="Kumar A."/>
            <person name="Marcet-Houben M."/>
            <person name="Poggeler S."/>
            <person name="Stajich J.E."/>
            <person name="Nowrousian M."/>
        </authorList>
    </citation>
    <scope>NUCLEOTIDE SEQUENCE [LARGE SCALE GENOMIC DNA]</scope>
    <source>
        <strain evidence="2">CBS 100304</strain>
        <tissue evidence="1">Vegetative mycelium</tissue>
    </source>
</reference>
<accession>U4L4A0</accession>
<gene>
    <name evidence="1" type="ORF">PCON_11323</name>
</gene>
<proteinExistence type="predicted"/>
<protein>
    <submittedName>
        <fullName evidence="1">Uncharacterized protein</fullName>
    </submittedName>
</protein>
<dbReference type="AlphaFoldDB" id="U4L4A0"/>
<dbReference type="EMBL" id="HF935642">
    <property type="protein sequence ID" value="CCX11729.1"/>
    <property type="molecule type" value="Genomic_DNA"/>
</dbReference>
<name>U4L4A0_PYROM</name>
<sequence>MKNLLEGLGMWRIIEDDEHRPLNPHAEAPEAHIAMRHAMQEAFDEKSRECITILKSACSDSIRPYVSRVGCPIEVWDTLERKLGGTTIYHARLALVIKFTDTKPKDGEPFEDYFAKLIDIRNQLHGTPDVITDAQFKAQIMRSMPAWMSITVQFVYQKEETKNKKSETTVTRHKSFFSTFKPFKEEHCPTLWKLISNHSHLRC</sequence>
<evidence type="ECO:0000313" key="2">
    <source>
        <dbReference type="Proteomes" id="UP000018144"/>
    </source>
</evidence>
<organism evidence="1 2">
    <name type="scientific">Pyronema omphalodes (strain CBS 100304)</name>
    <name type="common">Pyronema confluens</name>
    <dbReference type="NCBI Taxonomy" id="1076935"/>
    <lineage>
        <taxon>Eukaryota</taxon>
        <taxon>Fungi</taxon>
        <taxon>Dikarya</taxon>
        <taxon>Ascomycota</taxon>
        <taxon>Pezizomycotina</taxon>
        <taxon>Pezizomycetes</taxon>
        <taxon>Pezizales</taxon>
        <taxon>Pyronemataceae</taxon>
        <taxon>Pyronema</taxon>
    </lineage>
</organism>
<dbReference type="Proteomes" id="UP000018144">
    <property type="component" value="Unassembled WGS sequence"/>
</dbReference>